<evidence type="ECO:0000313" key="5">
    <source>
        <dbReference type="EMBL" id="COZ18060.1"/>
    </source>
</evidence>
<dbReference type="EMBL" id="CSBK01001817">
    <property type="protein sequence ID" value="COZ18060.1"/>
    <property type="molecule type" value="Genomic_DNA"/>
</dbReference>
<dbReference type="Proteomes" id="UP000046680">
    <property type="component" value="Unassembled WGS sequence"/>
</dbReference>
<dbReference type="Proteomes" id="UP000050164">
    <property type="component" value="Unassembled WGS sequence"/>
</dbReference>
<protein>
    <submittedName>
        <fullName evidence="2">Uncharacterized protein</fullName>
    </submittedName>
</protein>
<dbReference type="AlphaFoldDB" id="A0A654TZA1"/>
<feature type="compositionally biased region" description="Polar residues" evidence="1">
    <location>
        <begin position="25"/>
        <end position="37"/>
    </location>
</feature>
<dbReference type="EMBL" id="CNFT01001799">
    <property type="protein sequence ID" value="CKT64052.1"/>
    <property type="molecule type" value="Genomic_DNA"/>
</dbReference>
<dbReference type="Proteomes" id="UP000039217">
    <property type="component" value="Unassembled WGS sequence"/>
</dbReference>
<feature type="compositionally biased region" description="Low complexity" evidence="1">
    <location>
        <begin position="1"/>
        <end position="10"/>
    </location>
</feature>
<feature type="region of interest" description="Disordered" evidence="1">
    <location>
        <begin position="1"/>
        <end position="37"/>
    </location>
</feature>
<reference evidence="6 7" key="1">
    <citation type="submission" date="2015-03" db="EMBL/GenBank/DDBJ databases">
        <authorList>
            <consortium name="Pathogen Informatics"/>
        </authorList>
    </citation>
    <scope>NUCLEOTIDE SEQUENCE [LARGE SCALE GENOMIC DNA]</scope>
    <source>
        <strain evidence="3 9">Bir 185</strain>
        <strain evidence="2 8">C09601061</strain>
        <strain evidence="4 7">D00501624</strain>
        <strain evidence="6">N09902308</strain>
    </source>
</reference>
<proteinExistence type="predicted"/>
<evidence type="ECO:0000313" key="4">
    <source>
        <dbReference type="EMBL" id="CNW18939.1"/>
    </source>
</evidence>
<organism evidence="2 8">
    <name type="scientific">Mycobacterium tuberculosis</name>
    <dbReference type="NCBI Taxonomy" id="1773"/>
    <lineage>
        <taxon>Bacteria</taxon>
        <taxon>Bacillati</taxon>
        <taxon>Actinomycetota</taxon>
        <taxon>Actinomycetes</taxon>
        <taxon>Mycobacteriales</taxon>
        <taxon>Mycobacteriaceae</taxon>
        <taxon>Mycobacterium</taxon>
        <taxon>Mycobacterium tuberculosis complex</taxon>
    </lineage>
</organism>
<dbReference type="EMBL" id="CQQC01001718">
    <property type="protein sequence ID" value="CNW18939.1"/>
    <property type="molecule type" value="Genomic_DNA"/>
</dbReference>
<reference evidence="5" key="2">
    <citation type="submission" date="2015-03" db="EMBL/GenBank/DDBJ databases">
        <authorList>
            <consortium name="Pathogen Informatics"/>
            <person name="Murphy D."/>
        </authorList>
    </citation>
    <scope>NUCLEOTIDE SEQUENCE</scope>
    <source>
        <strain evidence="5">N09902308</strain>
    </source>
</reference>
<evidence type="ECO:0000313" key="9">
    <source>
        <dbReference type="Proteomes" id="UP000050164"/>
    </source>
</evidence>
<gene>
    <name evidence="2" type="ORF">ERS007657_01400</name>
    <name evidence="4" type="ORF">ERS007661_03649</name>
    <name evidence="5" type="ORF">ERS007739_03479</name>
    <name evidence="3" type="ORF">ERS027659_04672</name>
</gene>
<dbReference type="EMBL" id="CGCX01000426">
    <property type="protein sequence ID" value="CFR75787.1"/>
    <property type="molecule type" value="Genomic_DNA"/>
</dbReference>
<evidence type="ECO:0000313" key="2">
    <source>
        <dbReference type="EMBL" id="CFR75787.1"/>
    </source>
</evidence>
<evidence type="ECO:0000256" key="1">
    <source>
        <dbReference type="SAM" id="MobiDB-lite"/>
    </source>
</evidence>
<evidence type="ECO:0000313" key="7">
    <source>
        <dbReference type="Proteomes" id="UP000039217"/>
    </source>
</evidence>
<accession>A0A654TZA1</accession>
<sequence length="37" mass="4072">MQDTEATTTTSRRDSSAEVAECRSRSTSSLMELSFSI</sequence>
<evidence type="ECO:0000313" key="3">
    <source>
        <dbReference type="EMBL" id="CKT64052.1"/>
    </source>
</evidence>
<feature type="compositionally biased region" description="Basic and acidic residues" evidence="1">
    <location>
        <begin position="11"/>
        <end position="24"/>
    </location>
</feature>
<evidence type="ECO:0000313" key="8">
    <source>
        <dbReference type="Proteomes" id="UP000046680"/>
    </source>
</evidence>
<evidence type="ECO:0000313" key="6">
    <source>
        <dbReference type="Proteomes" id="UP000039021"/>
    </source>
</evidence>
<dbReference type="Proteomes" id="UP000039021">
    <property type="component" value="Unassembled WGS sequence"/>
</dbReference>
<name>A0A654TZA1_MYCTX</name>